<feature type="domain" description="Peptidoglycan binding-like" evidence="2">
    <location>
        <begin position="109"/>
        <end position="151"/>
    </location>
</feature>
<reference evidence="3 4" key="1">
    <citation type="submission" date="2024-06" db="EMBL/GenBank/DDBJ databases">
        <title>Genome of Rhodovulum iodosum, a marine photoferrotroph.</title>
        <authorList>
            <person name="Bianchini G."/>
            <person name="Nikeleit V."/>
            <person name="Kappler A."/>
            <person name="Bryce C."/>
            <person name="Sanchez-Baracaldo P."/>
        </authorList>
    </citation>
    <scope>NUCLEOTIDE SEQUENCE [LARGE SCALE GENOMIC DNA]</scope>
    <source>
        <strain evidence="3 4">UT/N1</strain>
    </source>
</reference>
<dbReference type="PROSITE" id="PS51257">
    <property type="entry name" value="PROKAR_LIPOPROTEIN"/>
    <property type="match status" value="1"/>
</dbReference>
<protein>
    <recommendedName>
        <fullName evidence="2">Peptidoglycan binding-like domain-containing protein</fullName>
    </recommendedName>
</protein>
<keyword evidence="4" id="KW-1185">Reference proteome</keyword>
<dbReference type="InterPro" id="IPR036366">
    <property type="entry name" value="PGBDSf"/>
</dbReference>
<feature type="signal peptide" evidence="1">
    <location>
        <begin position="1"/>
        <end position="24"/>
    </location>
</feature>
<dbReference type="Pfam" id="PF01471">
    <property type="entry name" value="PG_binding_1"/>
    <property type="match status" value="1"/>
</dbReference>
<evidence type="ECO:0000259" key="2">
    <source>
        <dbReference type="Pfam" id="PF01471"/>
    </source>
</evidence>
<accession>A0ABV3XP41</accession>
<dbReference type="SUPFAM" id="SSF47090">
    <property type="entry name" value="PGBD-like"/>
    <property type="match status" value="1"/>
</dbReference>
<evidence type="ECO:0000256" key="1">
    <source>
        <dbReference type="SAM" id="SignalP"/>
    </source>
</evidence>
<comment type="caution">
    <text evidence="3">The sequence shown here is derived from an EMBL/GenBank/DDBJ whole genome shotgun (WGS) entry which is preliminary data.</text>
</comment>
<feature type="chain" id="PRO_5045964985" description="Peptidoglycan binding-like domain-containing protein" evidence="1">
    <location>
        <begin position="25"/>
        <end position="172"/>
    </location>
</feature>
<evidence type="ECO:0000313" key="3">
    <source>
        <dbReference type="EMBL" id="MEX5726984.1"/>
    </source>
</evidence>
<dbReference type="EMBL" id="JBEHHI010000001">
    <property type="protein sequence ID" value="MEX5726984.1"/>
    <property type="molecule type" value="Genomic_DNA"/>
</dbReference>
<gene>
    <name evidence="3" type="ORF">Ga0609869_000337</name>
</gene>
<evidence type="ECO:0000313" key="4">
    <source>
        <dbReference type="Proteomes" id="UP001560019"/>
    </source>
</evidence>
<sequence length="172" mass="18190">MTKARYLCVLAALGLAGCGAPAPAPITAPAPGGLTGAHLADPPSARPGACWARDTRPAMIETVTEQFREPAPDGRGADRYRTETRQRILRDRQELWFETPCPEAVDAAFVASLQRALAARGVYRGPVTGTADSATRAALRRYQARLGLDSDVLSMDAARQLGLVAYDTAPGG</sequence>
<dbReference type="InterPro" id="IPR002477">
    <property type="entry name" value="Peptidoglycan-bd-like"/>
</dbReference>
<proteinExistence type="predicted"/>
<keyword evidence="1" id="KW-0732">Signal</keyword>
<dbReference type="Proteomes" id="UP001560019">
    <property type="component" value="Unassembled WGS sequence"/>
</dbReference>
<dbReference type="RefSeq" id="WP_125403483.1">
    <property type="nucleotide sequence ID" value="NZ_JBEHHI010000001.1"/>
</dbReference>
<name>A0ABV3XP41_9RHOB</name>
<dbReference type="InterPro" id="IPR036365">
    <property type="entry name" value="PGBD-like_sf"/>
</dbReference>
<organism evidence="3 4">
    <name type="scientific">Rhodovulum iodosum</name>
    <dbReference type="NCBI Taxonomy" id="68291"/>
    <lineage>
        <taxon>Bacteria</taxon>
        <taxon>Pseudomonadati</taxon>
        <taxon>Pseudomonadota</taxon>
        <taxon>Alphaproteobacteria</taxon>
        <taxon>Rhodobacterales</taxon>
        <taxon>Paracoccaceae</taxon>
        <taxon>Rhodovulum</taxon>
    </lineage>
</organism>
<dbReference type="Gene3D" id="1.10.101.10">
    <property type="entry name" value="PGBD-like superfamily/PGBD"/>
    <property type="match status" value="1"/>
</dbReference>